<dbReference type="EMBL" id="BOMY01000042">
    <property type="protein sequence ID" value="GIF23805.1"/>
    <property type="molecule type" value="Genomic_DNA"/>
</dbReference>
<sequence length="885" mass="93596">MIELGMLICRDRELADLTAVVDTAASRPVAVLLLGDAGLGKTALLAAAAAHARGRGYRVIAPPAGPVRPFGLLRRLVAAARVETTGRPRRILLALNAGQPIDPADERALLTAVLLVLDRLTERAPLMLLVDDAHRADRGSLRLLTQLVRHASAERFVLLLAARPAGLPAEIGPEIAPYHLAPLPDDAAARLLDTRPAAGPGPARRDILRRAGGNPLALLRLADPVAEVPGEFTRRVEALPAVTRRLLLHAAIAADSEPAGTVTRAAGGADDLRDWLPAEHAGLVGIVDGRVRFRHPLIRLAAAAGDVASAHGNLAARTDDPHHRAWHRAAGTDRTDETIAAALDETAELARRHADYYAEARALQAAAEGSPGPADAARRYARAVFAAYRSGDPRWAVELYERAAAVTGDPDILGAAAGGAGLALCHSGEPARAFELTRAAVLRRPGDGQVAMTVVAVAATAALLSGDAGQRRQLPALLDLVGDDSAGLGEAMIPRAANPYARASVMAIADPDGFRGCDEEPDGTAMTGLTEVARMLFTGTVAWLRDDSARAAAELSAVFQAQQRAGAPGSLVARLPLLITALIDGGRWAEAQSVIDEAGQLAAAGNITLLRGALPALRDILIVLRNDRPEPADAPPLAPGNAFVESLRRRAAGLTALAAGDHPAAYRQFRALFDAAGEPVHYVLGPRSLPQLALTAVRTGRTAEATRILHRCREQAGAAPTSRMVLLLAHAAALLDDGDRAEEHFRAAVGDRDRAMRWPLEFAEAEFSYALWLRRQRRLLDARPHLMAALDTFLRLGAGAHAEQAGKYLPAAGVPEGAFAALTPQKQMIARLAATGLTNREIADRLTLSPRTVGSHLYDIYPQLSVGNRHQLRELLGDRAAGSRR</sequence>
<dbReference type="PROSITE" id="PS50043">
    <property type="entry name" value="HTH_LUXR_2"/>
    <property type="match status" value="1"/>
</dbReference>
<dbReference type="Pfam" id="PF00196">
    <property type="entry name" value="GerE"/>
    <property type="match status" value="1"/>
</dbReference>
<dbReference type="InterPro" id="IPR016032">
    <property type="entry name" value="Sig_transdc_resp-reg_C-effctor"/>
</dbReference>
<dbReference type="AlphaFoldDB" id="A0A919NT63"/>
<dbReference type="CDD" id="cd06170">
    <property type="entry name" value="LuxR_C_like"/>
    <property type="match status" value="1"/>
</dbReference>
<dbReference type="SUPFAM" id="SSF52540">
    <property type="entry name" value="P-loop containing nucleoside triphosphate hydrolases"/>
    <property type="match status" value="1"/>
</dbReference>
<feature type="domain" description="HTH luxR-type" evidence="3">
    <location>
        <begin position="815"/>
        <end position="880"/>
    </location>
</feature>
<dbReference type="Proteomes" id="UP000623608">
    <property type="component" value="Unassembled WGS sequence"/>
</dbReference>
<dbReference type="SUPFAM" id="SSF48452">
    <property type="entry name" value="TPR-like"/>
    <property type="match status" value="1"/>
</dbReference>
<evidence type="ECO:0000256" key="2">
    <source>
        <dbReference type="ARBA" id="ARBA00022840"/>
    </source>
</evidence>
<dbReference type="InterPro" id="IPR000792">
    <property type="entry name" value="Tscrpt_reg_LuxR_C"/>
</dbReference>
<dbReference type="Pfam" id="PF13191">
    <property type="entry name" value="AAA_16"/>
    <property type="match status" value="1"/>
</dbReference>
<dbReference type="InterPro" id="IPR027417">
    <property type="entry name" value="P-loop_NTPase"/>
</dbReference>
<evidence type="ECO:0000313" key="5">
    <source>
        <dbReference type="Proteomes" id="UP000623608"/>
    </source>
</evidence>
<dbReference type="InterPro" id="IPR041664">
    <property type="entry name" value="AAA_16"/>
</dbReference>
<dbReference type="InterPro" id="IPR011990">
    <property type="entry name" value="TPR-like_helical_dom_sf"/>
</dbReference>
<dbReference type="GO" id="GO:0003677">
    <property type="term" value="F:DNA binding"/>
    <property type="evidence" value="ECO:0007669"/>
    <property type="project" value="InterPro"/>
</dbReference>
<dbReference type="Gene3D" id="1.10.10.10">
    <property type="entry name" value="Winged helix-like DNA-binding domain superfamily/Winged helix DNA-binding domain"/>
    <property type="match status" value="1"/>
</dbReference>
<reference evidence="4" key="1">
    <citation type="submission" date="2021-01" db="EMBL/GenBank/DDBJ databases">
        <title>Whole genome shotgun sequence of Actinoplanes tereljensis NBRC 105297.</title>
        <authorList>
            <person name="Komaki H."/>
            <person name="Tamura T."/>
        </authorList>
    </citation>
    <scope>NUCLEOTIDE SEQUENCE</scope>
    <source>
        <strain evidence="4">NBRC 105297</strain>
    </source>
</reference>
<gene>
    <name evidence="4" type="ORF">Ate02nite_65350</name>
</gene>
<dbReference type="PANTHER" id="PTHR16305:SF35">
    <property type="entry name" value="TRANSCRIPTIONAL ACTIVATOR DOMAIN"/>
    <property type="match status" value="1"/>
</dbReference>
<organism evidence="4 5">
    <name type="scientific">Paractinoplanes tereljensis</name>
    <dbReference type="NCBI Taxonomy" id="571912"/>
    <lineage>
        <taxon>Bacteria</taxon>
        <taxon>Bacillati</taxon>
        <taxon>Actinomycetota</taxon>
        <taxon>Actinomycetes</taxon>
        <taxon>Micromonosporales</taxon>
        <taxon>Micromonosporaceae</taxon>
        <taxon>Paractinoplanes</taxon>
    </lineage>
</organism>
<keyword evidence="5" id="KW-1185">Reference proteome</keyword>
<dbReference type="GO" id="GO:0006355">
    <property type="term" value="P:regulation of DNA-templated transcription"/>
    <property type="evidence" value="ECO:0007669"/>
    <property type="project" value="InterPro"/>
</dbReference>
<dbReference type="SUPFAM" id="SSF46894">
    <property type="entry name" value="C-terminal effector domain of the bipartite response regulators"/>
    <property type="match status" value="1"/>
</dbReference>
<dbReference type="InterPro" id="IPR036388">
    <property type="entry name" value="WH-like_DNA-bd_sf"/>
</dbReference>
<accession>A0A919NT63</accession>
<dbReference type="SMART" id="SM00421">
    <property type="entry name" value="HTH_LUXR"/>
    <property type="match status" value="1"/>
</dbReference>
<dbReference type="GO" id="GO:0005524">
    <property type="term" value="F:ATP binding"/>
    <property type="evidence" value="ECO:0007669"/>
    <property type="project" value="UniProtKB-KW"/>
</dbReference>
<proteinExistence type="predicted"/>
<evidence type="ECO:0000256" key="1">
    <source>
        <dbReference type="ARBA" id="ARBA00022741"/>
    </source>
</evidence>
<dbReference type="Gene3D" id="3.40.50.300">
    <property type="entry name" value="P-loop containing nucleotide triphosphate hydrolases"/>
    <property type="match status" value="1"/>
</dbReference>
<evidence type="ECO:0000259" key="3">
    <source>
        <dbReference type="PROSITE" id="PS50043"/>
    </source>
</evidence>
<dbReference type="PRINTS" id="PR00038">
    <property type="entry name" value="HTHLUXR"/>
</dbReference>
<evidence type="ECO:0000313" key="4">
    <source>
        <dbReference type="EMBL" id="GIF23805.1"/>
    </source>
</evidence>
<dbReference type="GO" id="GO:0005737">
    <property type="term" value="C:cytoplasm"/>
    <property type="evidence" value="ECO:0007669"/>
    <property type="project" value="TreeGrafter"/>
</dbReference>
<comment type="caution">
    <text evidence="4">The sequence shown here is derived from an EMBL/GenBank/DDBJ whole genome shotgun (WGS) entry which is preliminary data.</text>
</comment>
<keyword evidence="2" id="KW-0067">ATP-binding</keyword>
<protein>
    <submittedName>
        <fullName evidence="4">Transcriptional regulator</fullName>
    </submittedName>
</protein>
<dbReference type="GO" id="GO:0004016">
    <property type="term" value="F:adenylate cyclase activity"/>
    <property type="evidence" value="ECO:0007669"/>
    <property type="project" value="TreeGrafter"/>
</dbReference>
<keyword evidence="1" id="KW-0547">Nucleotide-binding</keyword>
<dbReference type="PANTHER" id="PTHR16305">
    <property type="entry name" value="TESTICULAR SOLUBLE ADENYLYL CYCLASE"/>
    <property type="match status" value="1"/>
</dbReference>
<name>A0A919NT63_9ACTN</name>